<sequence>MTRISQRARYGAVALALLTSALAACGSSTPSSPWASKESTPGSLDQLVADAKAEGALTIFTPIVQSEVEEWTSAFTQKYGVKVNIQRQASSTLATTFSTQQRANKVEADIYQTSNLGQVNEYIDNKWFAKYTPQSANQFPADRTVPGYAYPLYETTGAIAWNTKTVPQSTQDKLAADPYEGLLDPALKGKIVLIDPGVGGSGMAYYANLAVNLADRYGWGYLEKLAAQQPAVTTSIQTISQQVSAGTYSATIFGDDAIFGPLAASGAPVRFASISPMNASQFYQEIPSKAPHPAAARLFDEWSESLAGQQAMSVATGGRSTIEGWQENRPFVSKLPWYKAPDQVWVDWQRDERFSGDQLKSFVEKWNQTFHVSS</sequence>
<feature type="chain" id="PRO_5038887055" evidence="2">
    <location>
        <begin position="24"/>
        <end position="374"/>
    </location>
</feature>
<keyword evidence="4" id="KW-1185">Reference proteome</keyword>
<accession>A0A5N0V2T6</accession>
<evidence type="ECO:0000256" key="1">
    <source>
        <dbReference type="ARBA" id="ARBA00022729"/>
    </source>
</evidence>
<evidence type="ECO:0000313" key="3">
    <source>
        <dbReference type="EMBL" id="KAA9160757.1"/>
    </source>
</evidence>
<dbReference type="Pfam" id="PF01547">
    <property type="entry name" value="SBP_bac_1"/>
    <property type="match status" value="1"/>
</dbReference>
<comment type="caution">
    <text evidence="3">The sequence shown here is derived from an EMBL/GenBank/DDBJ whole genome shotgun (WGS) entry which is preliminary data.</text>
</comment>
<evidence type="ECO:0000256" key="2">
    <source>
        <dbReference type="SAM" id="SignalP"/>
    </source>
</evidence>
<dbReference type="OrthoDB" id="366726at2"/>
<proteinExistence type="predicted"/>
<protein>
    <submittedName>
        <fullName evidence="3">Extracellular solute-binding protein</fullName>
    </submittedName>
</protein>
<dbReference type="PANTHER" id="PTHR30006">
    <property type="entry name" value="THIAMINE-BINDING PERIPLASMIC PROTEIN-RELATED"/>
    <property type="match status" value="1"/>
</dbReference>
<dbReference type="SUPFAM" id="SSF53850">
    <property type="entry name" value="Periplasmic binding protein-like II"/>
    <property type="match status" value="1"/>
</dbReference>
<name>A0A5N0V2T6_9PSEU</name>
<dbReference type="EMBL" id="VMNW02000020">
    <property type="protein sequence ID" value="KAA9160757.1"/>
    <property type="molecule type" value="Genomic_DNA"/>
</dbReference>
<evidence type="ECO:0000313" key="4">
    <source>
        <dbReference type="Proteomes" id="UP000319769"/>
    </source>
</evidence>
<dbReference type="Proteomes" id="UP000319769">
    <property type="component" value="Unassembled WGS sequence"/>
</dbReference>
<dbReference type="AlphaFoldDB" id="A0A5N0V2T6"/>
<dbReference type="RefSeq" id="WP_144748108.1">
    <property type="nucleotide sequence ID" value="NZ_VMNW02000020.1"/>
</dbReference>
<keyword evidence="1 2" id="KW-0732">Signal</keyword>
<dbReference type="PANTHER" id="PTHR30006:SF2">
    <property type="entry name" value="ABC TRANSPORTER SUBSTRATE-BINDING PROTEIN"/>
    <property type="match status" value="1"/>
</dbReference>
<organism evidence="3 4">
    <name type="scientific">Amycolatopsis acidicola</name>
    <dbReference type="NCBI Taxonomy" id="2596893"/>
    <lineage>
        <taxon>Bacteria</taxon>
        <taxon>Bacillati</taxon>
        <taxon>Actinomycetota</taxon>
        <taxon>Actinomycetes</taxon>
        <taxon>Pseudonocardiales</taxon>
        <taxon>Pseudonocardiaceae</taxon>
        <taxon>Amycolatopsis</taxon>
    </lineage>
</organism>
<dbReference type="PROSITE" id="PS51257">
    <property type="entry name" value="PROKAR_LIPOPROTEIN"/>
    <property type="match status" value="1"/>
</dbReference>
<dbReference type="Gene3D" id="3.40.190.10">
    <property type="entry name" value="Periplasmic binding protein-like II"/>
    <property type="match status" value="2"/>
</dbReference>
<dbReference type="InterPro" id="IPR006059">
    <property type="entry name" value="SBP"/>
</dbReference>
<gene>
    <name evidence="3" type="ORF">FPZ12_016580</name>
</gene>
<reference evidence="3" key="1">
    <citation type="submission" date="2019-09" db="EMBL/GenBank/DDBJ databases">
        <authorList>
            <person name="Teo W.F.A."/>
            <person name="Duangmal K."/>
        </authorList>
    </citation>
    <scope>NUCLEOTIDE SEQUENCE [LARGE SCALE GENOMIC DNA]</scope>
    <source>
        <strain evidence="3">K81G1</strain>
    </source>
</reference>
<feature type="signal peptide" evidence="2">
    <location>
        <begin position="1"/>
        <end position="23"/>
    </location>
</feature>